<feature type="non-terminal residue" evidence="2">
    <location>
        <position position="1"/>
    </location>
</feature>
<dbReference type="OrthoDB" id="10069766at2759"/>
<dbReference type="AlphaFoldDB" id="E4Y186"/>
<gene>
    <name evidence="2" type="ORF">GSOID_T00013934001</name>
</gene>
<reference evidence="2" key="1">
    <citation type="journal article" date="2010" name="Science">
        <title>Plasticity of animal genome architecture unmasked by rapid evolution of a pelagic tunicate.</title>
        <authorList>
            <person name="Denoeud F."/>
            <person name="Henriet S."/>
            <person name="Mungpakdee S."/>
            <person name="Aury J.M."/>
            <person name="Da Silva C."/>
            <person name="Brinkmann H."/>
            <person name="Mikhaleva J."/>
            <person name="Olsen L.C."/>
            <person name="Jubin C."/>
            <person name="Canestro C."/>
            <person name="Bouquet J.M."/>
            <person name="Danks G."/>
            <person name="Poulain J."/>
            <person name="Campsteijn C."/>
            <person name="Adamski M."/>
            <person name="Cross I."/>
            <person name="Yadetie F."/>
            <person name="Muffato M."/>
            <person name="Louis A."/>
            <person name="Butcher S."/>
            <person name="Tsagkogeorga G."/>
            <person name="Konrad A."/>
            <person name="Singh S."/>
            <person name="Jensen M.F."/>
            <person name="Cong E.H."/>
            <person name="Eikeseth-Otteraa H."/>
            <person name="Noel B."/>
            <person name="Anthouard V."/>
            <person name="Porcel B.M."/>
            <person name="Kachouri-Lafond R."/>
            <person name="Nishino A."/>
            <person name="Ugolini M."/>
            <person name="Chourrout P."/>
            <person name="Nishida H."/>
            <person name="Aasland R."/>
            <person name="Huzurbazar S."/>
            <person name="Westhof E."/>
            <person name="Delsuc F."/>
            <person name="Lehrach H."/>
            <person name="Reinhardt R."/>
            <person name="Weissenbach J."/>
            <person name="Roy S.W."/>
            <person name="Artiguenave F."/>
            <person name="Postlethwait J.H."/>
            <person name="Manak J.R."/>
            <person name="Thompson E.M."/>
            <person name="Jaillon O."/>
            <person name="Du Pasquier L."/>
            <person name="Boudinot P."/>
            <person name="Liberles D.A."/>
            <person name="Volff J.N."/>
            <person name="Philippe H."/>
            <person name="Lenhard B."/>
            <person name="Roest Crollius H."/>
            <person name="Wincker P."/>
            <person name="Chourrout D."/>
        </authorList>
    </citation>
    <scope>NUCLEOTIDE SEQUENCE [LARGE SCALE GENOMIC DNA]</scope>
</reference>
<dbReference type="GO" id="GO:0032224">
    <property type="term" value="P:positive regulation of synaptic transmission, cholinergic"/>
    <property type="evidence" value="ECO:0007669"/>
    <property type="project" value="TreeGrafter"/>
</dbReference>
<keyword evidence="1" id="KW-0732">Signal</keyword>
<proteinExistence type="predicted"/>
<dbReference type="InParanoid" id="E4Y186"/>
<evidence type="ECO:0000313" key="2">
    <source>
        <dbReference type="EMBL" id="CBY15633.1"/>
    </source>
</evidence>
<dbReference type="GO" id="GO:0005261">
    <property type="term" value="F:monoatomic cation channel activity"/>
    <property type="evidence" value="ECO:0007669"/>
    <property type="project" value="InterPro"/>
</dbReference>
<name>E4Y186_OIKDI</name>
<organism evidence="2">
    <name type="scientific">Oikopleura dioica</name>
    <name type="common">Tunicate</name>
    <dbReference type="NCBI Taxonomy" id="34765"/>
    <lineage>
        <taxon>Eukaryota</taxon>
        <taxon>Metazoa</taxon>
        <taxon>Chordata</taxon>
        <taxon>Tunicata</taxon>
        <taxon>Appendicularia</taxon>
        <taxon>Copelata</taxon>
        <taxon>Oikopleuridae</taxon>
        <taxon>Oikopleura</taxon>
    </lineage>
</organism>
<sequence length="106" mass="12294">IFYHFFSPTVLLSVFVAVILDNLELEEELKKIKQLKMRQISADKGEKLPWRIQLFNRFPNRPQMVESAAQVGIKLRASVLASFIERESAIPLDQVLYCNLILFTRA</sequence>
<feature type="chain" id="PRO_5003190711" evidence="1">
    <location>
        <begin position="21"/>
        <end position="106"/>
    </location>
</feature>
<dbReference type="EMBL" id="FN653587">
    <property type="protein sequence ID" value="CBY15633.1"/>
    <property type="molecule type" value="Genomic_DNA"/>
</dbReference>
<dbReference type="PANTHER" id="PTHR46141">
    <property type="entry name" value="SODIUM LEAK CHANNEL NON-SELECTIVE PROTEIN"/>
    <property type="match status" value="1"/>
</dbReference>
<dbReference type="GO" id="GO:0005886">
    <property type="term" value="C:plasma membrane"/>
    <property type="evidence" value="ECO:0007669"/>
    <property type="project" value="TreeGrafter"/>
</dbReference>
<evidence type="ECO:0000313" key="3">
    <source>
        <dbReference type="Proteomes" id="UP000001307"/>
    </source>
</evidence>
<protein>
    <submittedName>
        <fullName evidence="2">Uncharacterized protein</fullName>
    </submittedName>
</protein>
<accession>E4Y186</accession>
<dbReference type="Proteomes" id="UP000001307">
    <property type="component" value="Unassembled WGS sequence"/>
</dbReference>
<dbReference type="PANTHER" id="PTHR46141:SF1">
    <property type="entry name" value="SODIUM LEAK CHANNEL NALCN"/>
    <property type="match status" value="1"/>
</dbReference>
<dbReference type="InterPro" id="IPR028823">
    <property type="entry name" value="NALCN"/>
</dbReference>
<evidence type="ECO:0000256" key="1">
    <source>
        <dbReference type="SAM" id="SignalP"/>
    </source>
</evidence>
<dbReference type="GO" id="GO:0032230">
    <property type="term" value="P:positive regulation of synaptic transmission, GABAergic"/>
    <property type="evidence" value="ECO:0007669"/>
    <property type="project" value="TreeGrafter"/>
</dbReference>
<keyword evidence="3" id="KW-1185">Reference proteome</keyword>
<feature type="signal peptide" evidence="1">
    <location>
        <begin position="1"/>
        <end position="20"/>
    </location>
</feature>